<dbReference type="GO" id="GO:0016877">
    <property type="term" value="F:ligase activity, forming carbon-sulfur bonds"/>
    <property type="evidence" value="ECO:0007669"/>
    <property type="project" value="UniProtKB-ARBA"/>
</dbReference>
<dbReference type="EC" id="6.2.1.44" evidence="4"/>
<comment type="similarity">
    <text evidence="1">Belongs to the ATP-dependent AMP-binding enzyme family.</text>
</comment>
<name>A0A0J6SRM9_9HYPH</name>
<evidence type="ECO:0000256" key="5">
    <source>
        <dbReference type="ARBA" id="ARBA00067668"/>
    </source>
</evidence>
<dbReference type="Gene3D" id="3.40.50.12780">
    <property type="entry name" value="N-terminal domain of ligase-like"/>
    <property type="match status" value="1"/>
</dbReference>
<keyword evidence="9" id="KW-1185">Reference proteome</keyword>
<dbReference type="Pfam" id="PF13193">
    <property type="entry name" value="AMP-binding_C"/>
    <property type="match status" value="1"/>
</dbReference>
<dbReference type="PATRIC" id="fig|298794.3.peg.141"/>
<dbReference type="Proteomes" id="UP000035955">
    <property type="component" value="Unassembled WGS sequence"/>
</dbReference>
<evidence type="ECO:0000256" key="2">
    <source>
        <dbReference type="ARBA" id="ARBA00022598"/>
    </source>
</evidence>
<evidence type="ECO:0000259" key="7">
    <source>
        <dbReference type="Pfam" id="PF13193"/>
    </source>
</evidence>
<dbReference type="PANTHER" id="PTHR43767:SF7">
    <property type="entry name" value="MEDIUM_LONG-CHAIN-FATTY-ACID--COA LIGASE FADD8"/>
    <property type="match status" value="1"/>
</dbReference>
<proteinExistence type="inferred from homology"/>
<dbReference type="InterPro" id="IPR042099">
    <property type="entry name" value="ANL_N_sf"/>
</dbReference>
<dbReference type="InterPro" id="IPR045851">
    <property type="entry name" value="AMP-bd_C_sf"/>
</dbReference>
<dbReference type="SUPFAM" id="SSF56801">
    <property type="entry name" value="Acetyl-CoA synthetase-like"/>
    <property type="match status" value="1"/>
</dbReference>
<evidence type="ECO:0000313" key="8">
    <source>
        <dbReference type="EMBL" id="KMO36242.1"/>
    </source>
</evidence>
<comment type="caution">
    <text evidence="8">The sequence shown here is derived from an EMBL/GenBank/DDBJ whole genome shotgun (WGS) entry which is preliminary data.</text>
</comment>
<keyword evidence="2" id="KW-0436">Ligase</keyword>
<dbReference type="InterPro" id="IPR025110">
    <property type="entry name" value="AMP-bd_C"/>
</dbReference>
<evidence type="ECO:0000256" key="1">
    <source>
        <dbReference type="ARBA" id="ARBA00006432"/>
    </source>
</evidence>
<dbReference type="Pfam" id="PF00501">
    <property type="entry name" value="AMP-binding"/>
    <property type="match status" value="1"/>
</dbReference>
<dbReference type="InterPro" id="IPR050237">
    <property type="entry name" value="ATP-dep_AMP-bd_enzyme"/>
</dbReference>
<gene>
    <name evidence="8" type="ORF">VQ02_15725</name>
</gene>
<organism evidence="8 9">
    <name type="scientific">Methylobacterium variabile</name>
    <dbReference type="NCBI Taxonomy" id="298794"/>
    <lineage>
        <taxon>Bacteria</taxon>
        <taxon>Pseudomonadati</taxon>
        <taxon>Pseudomonadota</taxon>
        <taxon>Alphaproteobacteria</taxon>
        <taxon>Hyphomicrobiales</taxon>
        <taxon>Methylobacteriaceae</taxon>
        <taxon>Methylobacterium</taxon>
    </lineage>
</organism>
<evidence type="ECO:0000313" key="9">
    <source>
        <dbReference type="Proteomes" id="UP000035955"/>
    </source>
</evidence>
<evidence type="ECO:0000259" key="6">
    <source>
        <dbReference type="Pfam" id="PF00501"/>
    </source>
</evidence>
<protein>
    <recommendedName>
        <fullName evidence="5">3-methylmercaptopropionyl-CoA ligase</fullName>
        <ecNumber evidence="4">6.2.1.44</ecNumber>
    </recommendedName>
</protein>
<dbReference type="FunFam" id="3.30.300.30:FF:000008">
    <property type="entry name" value="2,3-dihydroxybenzoate-AMP ligase"/>
    <property type="match status" value="1"/>
</dbReference>
<sequence>MGVTKLFDRGAALYPDRTCLIDGRGARSFRDVQRRRDAIAAALLRDGVGKGDKISIYGANSARALECMLAIYRAGAVYVPLNPRNHVSENADIAELCDVTTIFHDAALEAEAETLRGLPLVTRTICLDGRTGASPFLEDWIGTAADPGPITVGRDDLVSIYSTGGTTGRPKGVMFTPLTWEIMAANLLSIVPCTRPPVYLVVAPITHAAGTFALLLFAMGATVVVHDHFDAEAIVSAIETHRVTHLYLPPTAIYMLLNHPRLEERDFSSLECFMYTSAPMSVEKLKQCLAVFGPVMVQFWGQTEAPCFCTCLTAAEHLVPEAQLDRRLKSCGRPMLLTPVEVMDDAGNILGPGQPGEMVVRGNLVMAGYYKNPAATADASTFGWHHTGDIGVKDEDGFFTIIDRKKDMIITGGFNVFPSEVEQVIWGHPAVQECAVIGVPDDKWGEAVKAVIELKPGASVEAAQIIACCKEALGSVKAPKSVEFWDVLPRTAVGKVSKKDIRAVYWTGRDRAI</sequence>
<dbReference type="Gene3D" id="3.30.300.30">
    <property type="match status" value="1"/>
</dbReference>
<evidence type="ECO:0000256" key="4">
    <source>
        <dbReference type="ARBA" id="ARBA00066616"/>
    </source>
</evidence>
<feature type="domain" description="AMP-dependent synthetase/ligase" evidence="6">
    <location>
        <begin position="7"/>
        <end position="370"/>
    </location>
</feature>
<dbReference type="PANTHER" id="PTHR43767">
    <property type="entry name" value="LONG-CHAIN-FATTY-ACID--COA LIGASE"/>
    <property type="match status" value="1"/>
</dbReference>
<dbReference type="InterPro" id="IPR000873">
    <property type="entry name" value="AMP-dep_synth/lig_dom"/>
</dbReference>
<evidence type="ECO:0000256" key="3">
    <source>
        <dbReference type="ARBA" id="ARBA00051915"/>
    </source>
</evidence>
<dbReference type="EMBL" id="LABY01000102">
    <property type="protein sequence ID" value="KMO36242.1"/>
    <property type="molecule type" value="Genomic_DNA"/>
</dbReference>
<accession>A0A0J6SRM9</accession>
<dbReference type="AlphaFoldDB" id="A0A0J6SRM9"/>
<feature type="domain" description="AMP-binding enzyme C-terminal" evidence="7">
    <location>
        <begin position="420"/>
        <end position="495"/>
    </location>
</feature>
<reference evidence="8 9" key="1">
    <citation type="submission" date="2015-03" db="EMBL/GenBank/DDBJ databases">
        <title>Genome sequencing of Methylobacterium variabile DSM 16961.</title>
        <authorList>
            <person name="Chaudhry V."/>
            <person name="Patil P.B."/>
        </authorList>
    </citation>
    <scope>NUCLEOTIDE SEQUENCE [LARGE SCALE GENOMIC DNA]</scope>
    <source>
        <strain evidence="8 9">DSM 16961</strain>
    </source>
</reference>
<dbReference type="RefSeq" id="WP_048445138.1">
    <property type="nucleotide sequence ID" value="NZ_LABY01000102.1"/>
</dbReference>
<comment type="catalytic activity">
    <reaction evidence="3">
        <text>3-(methylsulfanyl)propanoate + ATP + CoA = 3-(methylsulfanyl)propanoyl-CoA + AMP + diphosphate</text>
        <dbReference type="Rhea" id="RHEA:43052"/>
        <dbReference type="ChEBI" id="CHEBI:30616"/>
        <dbReference type="ChEBI" id="CHEBI:33019"/>
        <dbReference type="ChEBI" id="CHEBI:49016"/>
        <dbReference type="ChEBI" id="CHEBI:57287"/>
        <dbReference type="ChEBI" id="CHEBI:82815"/>
        <dbReference type="ChEBI" id="CHEBI:456215"/>
        <dbReference type="EC" id="6.2.1.44"/>
    </reaction>
    <physiologicalReaction direction="left-to-right" evidence="3">
        <dbReference type="Rhea" id="RHEA:43053"/>
    </physiologicalReaction>
</comment>